<dbReference type="Pfam" id="PF03734">
    <property type="entry name" value="YkuD"/>
    <property type="match status" value="1"/>
</dbReference>
<dbReference type="Proteomes" id="UP000727993">
    <property type="component" value="Unassembled WGS sequence"/>
</dbReference>
<comment type="pathway">
    <text evidence="1 6">Cell wall biogenesis; peptidoglycan biosynthesis.</text>
</comment>
<evidence type="ECO:0000256" key="5">
    <source>
        <dbReference type="ARBA" id="ARBA00023316"/>
    </source>
</evidence>
<sequence>MSAIRRKQAIAAAIAVTVVGLALVLAARGGASDRASAPLIAPSSTGTPQSSSTTKATTSTAKPAPSAKPVAAKATTSSKPADAPAPTAPAGPAPRSGAGPYQVATAKGPAVAVQLAAPAGVDDGPPTLDARPAFSSVQQATSPLPRMEQPVQGRFATDTGYRFDNPQPFGDAMTFLVVRRSGDWLQVQLPVRPNGTMGWVKRSDVQESEVSSHVEVNVADRTLRIFQGTSMVAEAPVAVGTDATRTPTGRHFLTDKLSEPSGAKRHPWSLGISAYSEQLDTFDGGAPQIAMHGWSDPSVFGQARSNGCIRVPSATVEQLAALPLGTPIDVYAS</sequence>
<evidence type="ECO:0000313" key="9">
    <source>
        <dbReference type="EMBL" id="MBK9296283.1"/>
    </source>
</evidence>
<dbReference type="GO" id="GO:0005576">
    <property type="term" value="C:extracellular region"/>
    <property type="evidence" value="ECO:0007669"/>
    <property type="project" value="TreeGrafter"/>
</dbReference>
<evidence type="ECO:0000256" key="6">
    <source>
        <dbReference type="PROSITE-ProRule" id="PRU01373"/>
    </source>
</evidence>
<organism evidence="9 10">
    <name type="scientific">Candidatus Neomicrothrix subdominans</name>
    <dbReference type="NCBI Taxonomy" id="2954438"/>
    <lineage>
        <taxon>Bacteria</taxon>
        <taxon>Bacillati</taxon>
        <taxon>Actinomycetota</taxon>
        <taxon>Acidimicrobiia</taxon>
        <taxon>Acidimicrobiales</taxon>
        <taxon>Microthrixaceae</taxon>
        <taxon>Candidatus Neomicrothrix</taxon>
    </lineage>
</organism>
<evidence type="ECO:0000259" key="8">
    <source>
        <dbReference type="PROSITE" id="PS52029"/>
    </source>
</evidence>
<feature type="region of interest" description="Disordered" evidence="7">
    <location>
        <begin position="33"/>
        <end position="102"/>
    </location>
</feature>
<evidence type="ECO:0000256" key="1">
    <source>
        <dbReference type="ARBA" id="ARBA00004752"/>
    </source>
</evidence>
<keyword evidence="5 6" id="KW-0961">Cell wall biogenesis/degradation</keyword>
<dbReference type="PANTHER" id="PTHR30582:SF30">
    <property type="entry name" value="BLR4375 PROTEIN"/>
    <property type="match status" value="1"/>
</dbReference>
<accession>A0A936N9U3</accession>
<dbReference type="InterPro" id="IPR050979">
    <property type="entry name" value="LD-transpeptidase"/>
</dbReference>
<feature type="active site" description="Nucleophile" evidence="6">
    <location>
        <position position="308"/>
    </location>
</feature>
<dbReference type="Gene3D" id="2.40.440.10">
    <property type="entry name" value="L,D-transpeptidase catalytic domain-like"/>
    <property type="match status" value="1"/>
</dbReference>
<dbReference type="GO" id="GO:0071555">
    <property type="term" value="P:cell wall organization"/>
    <property type="evidence" value="ECO:0007669"/>
    <property type="project" value="UniProtKB-UniRule"/>
</dbReference>
<dbReference type="GO" id="GO:0071972">
    <property type="term" value="F:peptidoglycan L,D-transpeptidase activity"/>
    <property type="evidence" value="ECO:0007669"/>
    <property type="project" value="TreeGrafter"/>
</dbReference>
<dbReference type="GO" id="GO:0016740">
    <property type="term" value="F:transferase activity"/>
    <property type="evidence" value="ECO:0007669"/>
    <property type="project" value="UniProtKB-KW"/>
</dbReference>
<dbReference type="GO" id="GO:0018104">
    <property type="term" value="P:peptidoglycan-protein cross-linking"/>
    <property type="evidence" value="ECO:0007669"/>
    <property type="project" value="TreeGrafter"/>
</dbReference>
<dbReference type="GO" id="GO:0008360">
    <property type="term" value="P:regulation of cell shape"/>
    <property type="evidence" value="ECO:0007669"/>
    <property type="project" value="UniProtKB-UniRule"/>
</dbReference>
<reference evidence="9 10" key="1">
    <citation type="submission" date="2020-10" db="EMBL/GenBank/DDBJ databases">
        <title>Connecting structure to function with the recovery of over 1000 high-quality activated sludge metagenome-assembled genomes encoding full-length rRNA genes using long-read sequencing.</title>
        <authorList>
            <person name="Singleton C.M."/>
            <person name="Petriglieri F."/>
            <person name="Kristensen J.M."/>
            <person name="Kirkegaard R.H."/>
            <person name="Michaelsen T.Y."/>
            <person name="Andersen M.H."/>
            <person name="Karst S.M."/>
            <person name="Dueholm M.S."/>
            <person name="Nielsen P.H."/>
            <person name="Albertsen M."/>
        </authorList>
    </citation>
    <scope>NUCLEOTIDE SEQUENCE [LARGE SCALE GENOMIC DNA]</scope>
    <source>
        <strain evidence="9">Lyne_18-Q3-R50-59_MAXAC.006</strain>
    </source>
</reference>
<dbReference type="CDD" id="cd16913">
    <property type="entry name" value="YkuD_like"/>
    <property type="match status" value="1"/>
</dbReference>
<dbReference type="PROSITE" id="PS52029">
    <property type="entry name" value="LD_TPASE"/>
    <property type="match status" value="1"/>
</dbReference>
<name>A0A936N9U3_9ACTN</name>
<comment type="caution">
    <text evidence="9">The sequence shown here is derived from an EMBL/GenBank/DDBJ whole genome shotgun (WGS) entry which is preliminary data.</text>
</comment>
<protein>
    <submittedName>
        <fullName evidence="9">L,D-transpeptidase</fullName>
    </submittedName>
</protein>
<feature type="active site" description="Proton donor/acceptor" evidence="6">
    <location>
        <position position="292"/>
    </location>
</feature>
<evidence type="ECO:0000256" key="4">
    <source>
        <dbReference type="ARBA" id="ARBA00022984"/>
    </source>
</evidence>
<dbReference type="InterPro" id="IPR038063">
    <property type="entry name" value="Transpep_catalytic_dom"/>
</dbReference>
<proteinExistence type="predicted"/>
<evidence type="ECO:0000256" key="3">
    <source>
        <dbReference type="ARBA" id="ARBA00022960"/>
    </source>
</evidence>
<feature type="domain" description="L,D-TPase catalytic" evidence="8">
    <location>
        <begin position="212"/>
        <end position="331"/>
    </location>
</feature>
<feature type="compositionally biased region" description="Low complexity" evidence="7">
    <location>
        <begin position="33"/>
        <end position="85"/>
    </location>
</feature>
<evidence type="ECO:0000256" key="7">
    <source>
        <dbReference type="SAM" id="MobiDB-lite"/>
    </source>
</evidence>
<evidence type="ECO:0000313" key="10">
    <source>
        <dbReference type="Proteomes" id="UP000727993"/>
    </source>
</evidence>
<keyword evidence="2" id="KW-0808">Transferase</keyword>
<evidence type="ECO:0000256" key="2">
    <source>
        <dbReference type="ARBA" id="ARBA00022679"/>
    </source>
</evidence>
<keyword evidence="4 6" id="KW-0573">Peptidoglycan synthesis</keyword>
<dbReference type="EMBL" id="JADJZA010000001">
    <property type="protein sequence ID" value="MBK9296283.1"/>
    <property type="molecule type" value="Genomic_DNA"/>
</dbReference>
<dbReference type="PANTHER" id="PTHR30582">
    <property type="entry name" value="L,D-TRANSPEPTIDASE"/>
    <property type="match status" value="1"/>
</dbReference>
<keyword evidence="3 6" id="KW-0133">Cell shape</keyword>
<gene>
    <name evidence="9" type="ORF">IPN02_05340</name>
</gene>
<dbReference type="InterPro" id="IPR005490">
    <property type="entry name" value="LD_TPept_cat_dom"/>
</dbReference>
<dbReference type="AlphaFoldDB" id="A0A936N9U3"/>
<dbReference type="SUPFAM" id="SSF141523">
    <property type="entry name" value="L,D-transpeptidase catalytic domain-like"/>
    <property type="match status" value="1"/>
</dbReference>